<sequence>MRTPSKRLDCLAASGSAHPAVYDHRAGRIDHFPVLRLQTFIHDPAGE</sequence>
<dbReference type="HOGENOM" id="CLU_3172877_0_0_11"/>
<dbReference type="AlphaFoldDB" id="A8M319"/>
<dbReference type="STRING" id="391037.Sare_2426"/>
<dbReference type="KEGG" id="saq:Sare_2426"/>
<evidence type="ECO:0000313" key="1">
    <source>
        <dbReference type="EMBL" id="ABV98281.1"/>
    </source>
</evidence>
<proteinExistence type="predicted"/>
<name>A8M319_SALAI</name>
<accession>A8M319</accession>
<dbReference type="EMBL" id="CP000850">
    <property type="protein sequence ID" value="ABV98281.1"/>
    <property type="molecule type" value="Genomic_DNA"/>
</dbReference>
<gene>
    <name evidence="1" type="ordered locus">Sare_2426</name>
</gene>
<reference evidence="1" key="1">
    <citation type="submission" date="2007-10" db="EMBL/GenBank/DDBJ databases">
        <title>Complete sequence of Salinispora arenicola CNS-205.</title>
        <authorList>
            <consortium name="US DOE Joint Genome Institute"/>
            <person name="Copeland A."/>
            <person name="Lucas S."/>
            <person name="Lapidus A."/>
            <person name="Barry K."/>
            <person name="Glavina del Rio T."/>
            <person name="Dalin E."/>
            <person name="Tice H."/>
            <person name="Pitluck S."/>
            <person name="Foster B."/>
            <person name="Schmutz J."/>
            <person name="Larimer F."/>
            <person name="Land M."/>
            <person name="Hauser L."/>
            <person name="Kyrpides N."/>
            <person name="Ivanova N."/>
            <person name="Jensen P.R."/>
            <person name="Moore B.S."/>
            <person name="Penn K."/>
            <person name="Jenkins C."/>
            <person name="Udwary D."/>
            <person name="Xiang L."/>
            <person name="Gontang E."/>
            <person name="Richardson P."/>
        </authorList>
    </citation>
    <scope>NUCLEOTIDE SEQUENCE [LARGE SCALE GENOMIC DNA]</scope>
    <source>
        <strain evidence="1">CNS-205</strain>
    </source>
</reference>
<organism evidence="1">
    <name type="scientific">Salinispora arenicola (strain CNS-205)</name>
    <dbReference type="NCBI Taxonomy" id="391037"/>
    <lineage>
        <taxon>Bacteria</taxon>
        <taxon>Bacillati</taxon>
        <taxon>Actinomycetota</taxon>
        <taxon>Actinomycetes</taxon>
        <taxon>Micromonosporales</taxon>
        <taxon>Micromonosporaceae</taxon>
        <taxon>Salinispora</taxon>
    </lineage>
</organism>
<protein>
    <submittedName>
        <fullName evidence="1">Uncharacterized protein</fullName>
    </submittedName>
</protein>